<dbReference type="Proteomes" id="UP000281985">
    <property type="component" value="Unassembled WGS sequence"/>
</dbReference>
<dbReference type="Gene3D" id="3.90.80.10">
    <property type="entry name" value="Inorganic pyrophosphatase"/>
    <property type="match status" value="1"/>
</dbReference>
<dbReference type="SUPFAM" id="SSF50324">
    <property type="entry name" value="Inorganic pyrophosphatase"/>
    <property type="match status" value="1"/>
</dbReference>
<dbReference type="EC" id="3.6.1.1" evidence="2"/>
<evidence type="ECO:0000256" key="5">
    <source>
        <dbReference type="ARBA" id="ARBA00022842"/>
    </source>
</evidence>
<accession>A0A3M0FV65</accession>
<dbReference type="GO" id="GO:0004427">
    <property type="term" value="F:inorganic diphosphate phosphatase activity"/>
    <property type="evidence" value="ECO:0007669"/>
    <property type="project" value="UniProtKB-EC"/>
</dbReference>
<evidence type="ECO:0000256" key="2">
    <source>
        <dbReference type="ARBA" id="ARBA00012146"/>
    </source>
</evidence>
<dbReference type="EMBL" id="REFV01000017">
    <property type="protein sequence ID" value="RMB56398.1"/>
    <property type="molecule type" value="Genomic_DNA"/>
</dbReference>
<dbReference type="PANTHER" id="PTHR10286">
    <property type="entry name" value="INORGANIC PYROPHOSPHATASE"/>
    <property type="match status" value="1"/>
</dbReference>
<dbReference type="GO" id="GO:0005737">
    <property type="term" value="C:cytoplasm"/>
    <property type="evidence" value="ECO:0007669"/>
    <property type="project" value="InterPro"/>
</dbReference>
<reference evidence="6 7" key="1">
    <citation type="submission" date="2018-10" db="EMBL/GenBank/DDBJ databases">
        <title>Dokdonia luteus sp. nov., isolated from sea water.</title>
        <authorList>
            <person name="Zhou L.Y."/>
            <person name="Du Z.J."/>
        </authorList>
    </citation>
    <scope>NUCLEOTIDE SEQUENCE [LARGE SCALE GENOMIC DNA]</scope>
    <source>
        <strain evidence="6 7">SH27</strain>
    </source>
</reference>
<dbReference type="RefSeq" id="WP_121918386.1">
    <property type="nucleotide sequence ID" value="NZ_REFV01000017.1"/>
</dbReference>
<keyword evidence="5" id="KW-0460">Magnesium</keyword>
<evidence type="ECO:0000256" key="3">
    <source>
        <dbReference type="ARBA" id="ARBA00022723"/>
    </source>
</evidence>
<dbReference type="AlphaFoldDB" id="A0A3M0FV65"/>
<sequence>MSQNLTRTLLIIALCALFIHCKTVDVYEYPAFAKSGNLNAVIEIPAGTNTKIEYHPKTKKFTPDQRNGKTRIIEFLPYPANYGFIPGTLSEKNKGGDGDALDILVLCPTLKTGTVIEVTPIAMIDLLDDGEMDTKILAIPADEHLRTISSESLIDLNTKYPGAVEIIVDWFQNYDTRDDALIRGVLDEKAAVLEIQKNLKF</sequence>
<organism evidence="6 7">
    <name type="scientific">Dokdonia sinensis</name>
    <dbReference type="NCBI Taxonomy" id="2479847"/>
    <lineage>
        <taxon>Bacteria</taxon>
        <taxon>Pseudomonadati</taxon>
        <taxon>Bacteroidota</taxon>
        <taxon>Flavobacteriia</taxon>
        <taxon>Flavobacteriales</taxon>
        <taxon>Flavobacteriaceae</taxon>
        <taxon>Dokdonia</taxon>
    </lineage>
</organism>
<dbReference type="InterPro" id="IPR008162">
    <property type="entry name" value="Pyrophosphatase"/>
</dbReference>
<evidence type="ECO:0000256" key="1">
    <source>
        <dbReference type="ARBA" id="ARBA00001946"/>
    </source>
</evidence>
<dbReference type="InterPro" id="IPR036649">
    <property type="entry name" value="Pyrophosphatase_sf"/>
</dbReference>
<proteinExistence type="predicted"/>
<protein>
    <recommendedName>
        <fullName evidence="2">inorganic diphosphatase</fullName>
        <ecNumber evidence="2">3.6.1.1</ecNumber>
    </recommendedName>
</protein>
<keyword evidence="3" id="KW-0479">Metal-binding</keyword>
<comment type="cofactor">
    <cofactor evidence="1">
        <name>Mg(2+)</name>
        <dbReference type="ChEBI" id="CHEBI:18420"/>
    </cofactor>
</comment>
<name>A0A3M0FV65_9FLAO</name>
<evidence type="ECO:0000313" key="6">
    <source>
        <dbReference type="EMBL" id="RMB56398.1"/>
    </source>
</evidence>
<dbReference type="GO" id="GO:0006796">
    <property type="term" value="P:phosphate-containing compound metabolic process"/>
    <property type="evidence" value="ECO:0007669"/>
    <property type="project" value="InterPro"/>
</dbReference>
<keyword evidence="7" id="KW-1185">Reference proteome</keyword>
<dbReference type="Pfam" id="PF00719">
    <property type="entry name" value="Pyrophosphatase"/>
    <property type="match status" value="1"/>
</dbReference>
<evidence type="ECO:0000256" key="4">
    <source>
        <dbReference type="ARBA" id="ARBA00022801"/>
    </source>
</evidence>
<gene>
    <name evidence="6" type="ORF">EAX61_14260</name>
</gene>
<dbReference type="GO" id="GO:0000287">
    <property type="term" value="F:magnesium ion binding"/>
    <property type="evidence" value="ECO:0007669"/>
    <property type="project" value="InterPro"/>
</dbReference>
<keyword evidence="4" id="KW-0378">Hydrolase</keyword>
<evidence type="ECO:0000313" key="7">
    <source>
        <dbReference type="Proteomes" id="UP000281985"/>
    </source>
</evidence>
<comment type="caution">
    <text evidence="6">The sequence shown here is derived from an EMBL/GenBank/DDBJ whole genome shotgun (WGS) entry which is preliminary data.</text>
</comment>
<dbReference type="OrthoDB" id="5187599at2"/>